<feature type="transmembrane region" description="Helical" evidence="1">
    <location>
        <begin position="56"/>
        <end position="77"/>
    </location>
</feature>
<proteinExistence type="predicted"/>
<reference evidence="2" key="1">
    <citation type="submission" date="2018-04" db="EMBL/GenBank/DDBJ databases">
        <title>Evolution of mitochondrial genomes in the ant genus Acropyga (Hymenoptera: Formicidae: Formicinae).</title>
        <authorList>
            <person name="Duan X.-Y."/>
            <person name="Qian Z.-Q."/>
        </authorList>
    </citation>
    <scope>NUCLEOTIDE SEQUENCE</scope>
</reference>
<dbReference type="EMBL" id="MH158403">
    <property type="protein sequence ID" value="QBG38579.1"/>
    <property type="molecule type" value="Genomic_DNA"/>
</dbReference>
<accession>A0A6G5NI87</accession>
<feature type="transmembrane region" description="Helical" evidence="1">
    <location>
        <begin position="151"/>
        <end position="170"/>
    </location>
</feature>
<feature type="transmembrane region" description="Helical" evidence="1">
    <location>
        <begin position="89"/>
        <end position="109"/>
    </location>
</feature>
<dbReference type="GeneID" id="44800358"/>
<geneLocation type="mitochondrion" evidence="2"/>
<dbReference type="AlphaFoldDB" id="A0A6G5NI87"/>
<feature type="transmembrane region" description="Helical" evidence="1">
    <location>
        <begin position="6"/>
        <end position="26"/>
    </location>
</feature>
<gene>
    <name evidence="2" type="primary">nad6</name>
</gene>
<keyword evidence="1" id="KW-1133">Transmembrane helix</keyword>
<evidence type="ECO:0000256" key="1">
    <source>
        <dbReference type="SAM" id="Phobius"/>
    </source>
</evidence>
<protein>
    <submittedName>
        <fullName evidence="2">NADH dehydrogenase subunit 6</fullName>
    </submittedName>
</protein>
<keyword evidence="1" id="KW-0472">Membrane</keyword>
<keyword evidence="1" id="KW-0812">Transmembrane</keyword>
<evidence type="ECO:0000313" key="2">
    <source>
        <dbReference type="EMBL" id="QBG38579.1"/>
    </source>
</evidence>
<sequence length="181" mass="21694">MIKELTIMNLINIFILLFTLILINMINLNPIMIMINLIIFSMMICMKISLWKPNFLYSIILFLIMISGMLIIFLYFSSLISNEQISHKFNLLLLFNYIINFFVFINLNYNIKFMNLELKKFNFLDIYSINKFNEMNNQNILNFYMYPFNNLTIISMFYLLITLFSIIKICSIKSNTLRKIS</sequence>
<keyword evidence="2" id="KW-0496">Mitochondrion</keyword>
<name>A0A6G5NI87_9HYME</name>
<dbReference type="RefSeq" id="YP_009735098.1">
    <property type="nucleotide sequence ID" value="NC_046420.1"/>
</dbReference>
<dbReference type="CTD" id="67122143"/>
<organism evidence="2">
    <name type="scientific">Acropyga goeldii</name>
    <dbReference type="NCBI Taxonomy" id="602207"/>
    <lineage>
        <taxon>Eukaryota</taxon>
        <taxon>Metazoa</taxon>
        <taxon>Ecdysozoa</taxon>
        <taxon>Arthropoda</taxon>
        <taxon>Hexapoda</taxon>
        <taxon>Insecta</taxon>
        <taxon>Pterygota</taxon>
        <taxon>Neoptera</taxon>
        <taxon>Endopterygota</taxon>
        <taxon>Hymenoptera</taxon>
        <taxon>Apocrita</taxon>
        <taxon>Aculeata</taxon>
        <taxon>Formicoidea</taxon>
        <taxon>Formicidae</taxon>
        <taxon>Formicinae</taxon>
        <taxon>Acropyga</taxon>
    </lineage>
</organism>